<feature type="domain" description="NAB" evidence="4">
    <location>
        <begin position="10"/>
        <end position="90"/>
    </location>
</feature>
<dbReference type="EMBL" id="CP136894">
    <property type="protein sequence ID" value="WOL08470.1"/>
    <property type="molecule type" value="Genomic_DNA"/>
</dbReference>
<evidence type="ECO:0000313" key="5">
    <source>
        <dbReference type="EMBL" id="WOL08470.1"/>
    </source>
</evidence>
<dbReference type="InterPro" id="IPR056888">
    <property type="entry name" value="NET2A-D/KIP1-like_dom"/>
</dbReference>
<evidence type="ECO:0000256" key="3">
    <source>
        <dbReference type="SAM" id="MobiDB-lite"/>
    </source>
</evidence>
<sequence>MLHRAASNAYSWWWASHIRTKQSKWLDINLQEMEDLVKRMMKLIEADADSFAKRAELYFKRRPELISFVEDVYRAYRALAERYDHISGELHKANHTIATACPDQVQYAMLEEEEDSLPKAITPIDPSKINKPVVEGLMKKKRESESSIKKKEEKTHATQINKEEAQEEINKLQKEILVLQTEKEYIKSSYESGIAKYWEIEKQVMETQEKVCCLQDEFSTSAVIEDNEARTIMTSTALKSCEDAIVSVKEQRSKSLEQAKVESERIKTANVKLKSLKGEHFQSEMENPDIFAENKQMSFTAEKVKEDADSLNKARLELQSICEKIKTHFEMNPESSAIEIAEKINELVNKVIALELTVSSQAVQINRLTSENNELDKSLQKIEVEKTVLINDSNMLSQRLKEAEDELSRVQTIEKTVQDDEMVFQENFTETCRSLNGISEKLQSYNPPGHDFIADALTESEASTYNAEPQRVNEDKDVTEIHHGDEDFKEVVCATQELGHCLETPSQNEAGSELKSAFENSKGPEKTTEVRDKGSSQENSSLHLTNNEEAPLGGKEDALSFRQMVLSGLEGKEMILLAEYKLILQNYEETRRRLSVSEKKNEEQLLEMMALIEKLKNVIAMKDEEIRLLRQQLASLKTSSNVIMEDTRHGHQKLESTLNSQMITQNSKPEDFVISKDINISTSKRESHVKFTEIPGSLEEDAHVDRINAPQSISHTEEKFRKEIDTLLDGNLEFWLRFSTSFHHIQEFKSKYDDLQAEIKKLGDNKTAESSDSASGGHAGKPEVAPVAKRLRELKTELQVWLEQGELLMVELQSRISSLGELQEEISSAIKSKSESAEVLLTPYQAAKFHGEVINMKQENSKAASELQVGLYQVRRLQTEIEDQLSRLCEKFEPFPLESGSPHGSPHAHLEHSSSKTRVPLRVFLFGAKPKKPSFFQRIQPVFQKQNTKLKAVRGSKRFSEE</sequence>
<feature type="coiled-coil region" evidence="2">
    <location>
        <begin position="587"/>
        <end position="639"/>
    </location>
</feature>
<reference evidence="5 6" key="1">
    <citation type="submission" date="2023-10" db="EMBL/GenBank/DDBJ databases">
        <title>Chromosome-scale genome assembly provides insights into flower coloration mechanisms of Canna indica.</title>
        <authorList>
            <person name="Li C."/>
        </authorList>
    </citation>
    <scope>NUCLEOTIDE SEQUENCE [LARGE SCALE GENOMIC DNA]</scope>
    <source>
        <tissue evidence="5">Flower</tissue>
    </source>
</reference>
<keyword evidence="1 2" id="KW-0175">Coiled coil</keyword>
<dbReference type="PROSITE" id="PS51774">
    <property type="entry name" value="NAB"/>
    <property type="match status" value="1"/>
</dbReference>
<evidence type="ECO:0000313" key="6">
    <source>
        <dbReference type="Proteomes" id="UP001327560"/>
    </source>
</evidence>
<dbReference type="Pfam" id="PF25014">
    <property type="entry name" value="NET2A"/>
    <property type="match status" value="1"/>
</dbReference>
<evidence type="ECO:0000259" key="4">
    <source>
        <dbReference type="PROSITE" id="PS51774"/>
    </source>
</evidence>
<gene>
    <name evidence="5" type="ORF">Cni_G17223</name>
</gene>
<feature type="region of interest" description="Disordered" evidence="3">
    <location>
        <begin position="141"/>
        <end position="162"/>
    </location>
</feature>
<feature type="coiled-coil region" evidence="2">
    <location>
        <begin position="365"/>
        <end position="420"/>
    </location>
</feature>
<keyword evidence="6" id="KW-1185">Reference proteome</keyword>
<dbReference type="PANTHER" id="PTHR31631">
    <property type="entry name" value="PROTEIN NETWORKED 2D"/>
    <property type="match status" value="1"/>
</dbReference>
<dbReference type="Pfam" id="PF07765">
    <property type="entry name" value="KIP1"/>
    <property type="match status" value="1"/>
</dbReference>
<proteinExistence type="predicted"/>
<name>A0AAQ3KGK0_9LILI</name>
<feature type="region of interest" description="Disordered" evidence="3">
    <location>
        <begin position="504"/>
        <end position="555"/>
    </location>
</feature>
<organism evidence="5 6">
    <name type="scientific">Canna indica</name>
    <name type="common">Indian-shot</name>
    <dbReference type="NCBI Taxonomy" id="4628"/>
    <lineage>
        <taxon>Eukaryota</taxon>
        <taxon>Viridiplantae</taxon>
        <taxon>Streptophyta</taxon>
        <taxon>Embryophyta</taxon>
        <taxon>Tracheophyta</taxon>
        <taxon>Spermatophyta</taxon>
        <taxon>Magnoliopsida</taxon>
        <taxon>Liliopsida</taxon>
        <taxon>Zingiberales</taxon>
        <taxon>Cannaceae</taxon>
        <taxon>Canna</taxon>
    </lineage>
</organism>
<dbReference type="GO" id="GO:0003779">
    <property type="term" value="F:actin binding"/>
    <property type="evidence" value="ECO:0007669"/>
    <property type="project" value="InterPro"/>
</dbReference>
<dbReference type="InterPro" id="IPR011684">
    <property type="entry name" value="NAB"/>
</dbReference>
<dbReference type="InterPro" id="IPR056889">
    <property type="entry name" value="NET2A-D/KIP1-like_C"/>
</dbReference>
<feature type="region of interest" description="Disordered" evidence="3">
    <location>
        <begin position="763"/>
        <end position="784"/>
    </location>
</feature>
<dbReference type="PANTHER" id="PTHR31631:SF0">
    <property type="entry name" value="PROTEIN NETWORKED 2D"/>
    <property type="match status" value="1"/>
</dbReference>
<evidence type="ECO:0000256" key="2">
    <source>
        <dbReference type="SAM" id="Coils"/>
    </source>
</evidence>
<dbReference type="Pfam" id="PF24918">
    <property type="entry name" value="NET2A_C"/>
    <property type="match status" value="1"/>
</dbReference>
<protein>
    <recommendedName>
        <fullName evidence="4">NAB domain-containing protein</fullName>
    </recommendedName>
</protein>
<accession>A0AAQ3KGK0</accession>
<dbReference type="AlphaFoldDB" id="A0AAQ3KGK0"/>
<feature type="compositionally biased region" description="Polar residues" evidence="3">
    <location>
        <begin position="536"/>
        <end position="548"/>
    </location>
</feature>
<feature type="compositionally biased region" description="Basic and acidic residues" evidence="3">
    <location>
        <begin position="522"/>
        <end position="535"/>
    </location>
</feature>
<feature type="compositionally biased region" description="Basic and acidic residues" evidence="3">
    <location>
        <begin position="142"/>
        <end position="162"/>
    </location>
</feature>
<evidence type="ECO:0000256" key="1">
    <source>
        <dbReference type="ARBA" id="ARBA00023054"/>
    </source>
</evidence>
<dbReference type="Proteomes" id="UP001327560">
    <property type="component" value="Chromosome 5"/>
</dbReference>